<reference evidence="1 2" key="1">
    <citation type="submission" date="2024-02" db="EMBL/GenBank/DDBJ databases">
        <title>De novo assembly and annotation of 12 fungi associated with fruit tree decline syndrome in Ontario, Canada.</title>
        <authorList>
            <person name="Sulman M."/>
            <person name="Ellouze W."/>
            <person name="Ilyukhin E."/>
        </authorList>
    </citation>
    <scope>NUCLEOTIDE SEQUENCE [LARGE SCALE GENOMIC DNA]</scope>
    <source>
        <strain evidence="1 2">M1-105</strain>
    </source>
</reference>
<comment type="caution">
    <text evidence="1">The sequence shown here is derived from an EMBL/GenBank/DDBJ whole genome shotgun (WGS) entry which is preliminary data.</text>
</comment>
<organism evidence="1 2">
    <name type="scientific">Neofusicoccum ribis</name>
    <dbReference type="NCBI Taxonomy" id="45134"/>
    <lineage>
        <taxon>Eukaryota</taxon>
        <taxon>Fungi</taxon>
        <taxon>Dikarya</taxon>
        <taxon>Ascomycota</taxon>
        <taxon>Pezizomycotina</taxon>
        <taxon>Dothideomycetes</taxon>
        <taxon>Dothideomycetes incertae sedis</taxon>
        <taxon>Botryosphaeriales</taxon>
        <taxon>Botryosphaeriaceae</taxon>
        <taxon>Neofusicoccum</taxon>
    </lineage>
</organism>
<feature type="non-terminal residue" evidence="1">
    <location>
        <position position="1"/>
    </location>
</feature>
<keyword evidence="2" id="KW-1185">Reference proteome</keyword>
<accession>A0ABR3SID9</accession>
<proteinExistence type="predicted"/>
<protein>
    <submittedName>
        <fullName evidence="1">Uncharacterized protein</fullName>
    </submittedName>
</protein>
<evidence type="ECO:0000313" key="1">
    <source>
        <dbReference type="EMBL" id="KAL1621718.1"/>
    </source>
</evidence>
<name>A0ABR3SID9_9PEZI</name>
<dbReference type="EMBL" id="JAJVDC020000146">
    <property type="protein sequence ID" value="KAL1621718.1"/>
    <property type="molecule type" value="Genomic_DNA"/>
</dbReference>
<dbReference type="Proteomes" id="UP001521116">
    <property type="component" value="Unassembled WGS sequence"/>
</dbReference>
<gene>
    <name evidence="1" type="ORF">SLS56_009060</name>
</gene>
<sequence length="281" mass="31825">YGSDLYKRCNDYRDADIEVREAIFCVQNIWRTVQSQIETLREHWNELPADLQIHQNSFLTILQYKIQLVLINLDELIGSRGRFISLTSILKKRGDVKKLKYAAATKEMLKANLDDLEKWQTRFDRSWLLLSMIPSHSLDDCVWRTKHLDNGPIAQMHKLRSIQRIRSSPSIPSSSVFLDSSVIGDVDDEKSIAFSDAFVTTIADGNSQQTVIIDGAPHLMTKTGVRSLALNFSGVDPTITSLLPCKGVVEKSSGFHFVFEIPQQSEPLYSGSNQTILLPRE</sequence>
<evidence type="ECO:0000313" key="2">
    <source>
        <dbReference type="Proteomes" id="UP001521116"/>
    </source>
</evidence>